<proteinExistence type="predicted"/>
<organism evidence="1 2">
    <name type="scientific">Rattus norvegicus</name>
    <name type="common">Rat</name>
    <dbReference type="NCBI Taxonomy" id="10116"/>
    <lineage>
        <taxon>Eukaryota</taxon>
        <taxon>Metazoa</taxon>
        <taxon>Chordata</taxon>
        <taxon>Craniata</taxon>
        <taxon>Vertebrata</taxon>
        <taxon>Euteleostomi</taxon>
        <taxon>Mammalia</taxon>
        <taxon>Eutheria</taxon>
        <taxon>Euarchontoglires</taxon>
        <taxon>Glires</taxon>
        <taxon>Rodentia</taxon>
        <taxon>Myomorpha</taxon>
        <taxon>Muroidea</taxon>
        <taxon>Muridae</taxon>
        <taxon>Murinae</taxon>
        <taxon>Rattus</taxon>
    </lineage>
</organism>
<sequence length="24" mass="2649">MEAVCKLMSVDPLSLADSAVLYHR</sequence>
<gene>
    <name evidence="1" type="ORF">rCG_45682</name>
</gene>
<evidence type="ECO:0000313" key="1">
    <source>
        <dbReference type="EMBL" id="EDL93260.1"/>
    </source>
</evidence>
<accession>A6JU38</accession>
<protein>
    <submittedName>
        <fullName evidence="1">RCG45682</fullName>
    </submittedName>
</protein>
<feature type="non-terminal residue" evidence="1">
    <location>
        <position position="24"/>
    </location>
</feature>
<dbReference type="EMBL" id="CH474001">
    <property type="protein sequence ID" value="EDL93260.1"/>
    <property type="molecule type" value="Genomic_DNA"/>
</dbReference>
<dbReference type="AlphaFoldDB" id="A6JU38"/>
<evidence type="ECO:0000313" key="2">
    <source>
        <dbReference type="Proteomes" id="UP000234681"/>
    </source>
</evidence>
<reference evidence="1 2" key="1">
    <citation type="submission" date="2005-09" db="EMBL/GenBank/DDBJ databases">
        <authorList>
            <person name="Mural R.J."/>
            <person name="Li P.W."/>
            <person name="Adams M.D."/>
            <person name="Amanatides P.G."/>
            <person name="Baden-Tillson H."/>
            <person name="Barnstead M."/>
            <person name="Chin S.H."/>
            <person name="Dew I."/>
            <person name="Evans C.A."/>
            <person name="Ferriera S."/>
            <person name="Flanigan M."/>
            <person name="Fosler C."/>
            <person name="Glodek A."/>
            <person name="Gu Z."/>
            <person name="Holt R.A."/>
            <person name="Jennings D."/>
            <person name="Kraft C.L."/>
            <person name="Lu F."/>
            <person name="Nguyen T."/>
            <person name="Nusskern D.R."/>
            <person name="Pfannkoch C.M."/>
            <person name="Sitter C."/>
            <person name="Sutton G.G."/>
            <person name="Venter J.C."/>
            <person name="Wang Z."/>
            <person name="Woodage T."/>
            <person name="Zheng X.H."/>
            <person name="Zhong F."/>
        </authorList>
    </citation>
    <scope>NUCLEOTIDE SEQUENCE [LARGE SCALE GENOMIC DNA]</scope>
    <source>
        <strain>BN</strain>
        <strain evidence="2">Sprague-Dawley</strain>
    </source>
</reference>
<dbReference type="Proteomes" id="UP000234681">
    <property type="component" value="Chromosome 3"/>
</dbReference>
<name>A6JU38_RAT</name>